<dbReference type="InterPro" id="IPR000210">
    <property type="entry name" value="BTB/POZ_dom"/>
</dbReference>
<dbReference type="PROSITE" id="PS51649">
    <property type="entry name" value="NPH3"/>
    <property type="match status" value="1"/>
</dbReference>
<comment type="similarity">
    <text evidence="3">Belongs to the NPH3 family.</text>
</comment>
<reference evidence="7 8" key="1">
    <citation type="journal article" date="2023" name="G3 (Bethesda)">
        <title>A chromosome-length genome assembly and annotation of blackberry (Rubus argutus, cv. 'Hillquist').</title>
        <authorList>
            <person name="Bruna T."/>
            <person name="Aryal R."/>
            <person name="Dudchenko O."/>
            <person name="Sargent D.J."/>
            <person name="Mead D."/>
            <person name="Buti M."/>
            <person name="Cavallini A."/>
            <person name="Hytonen T."/>
            <person name="Andres J."/>
            <person name="Pham M."/>
            <person name="Weisz D."/>
            <person name="Mascagni F."/>
            <person name="Usai G."/>
            <person name="Natali L."/>
            <person name="Bassil N."/>
            <person name="Fernandez G.E."/>
            <person name="Lomsadze A."/>
            <person name="Armour M."/>
            <person name="Olukolu B."/>
            <person name="Poorten T."/>
            <person name="Britton C."/>
            <person name="Davik J."/>
            <person name="Ashrafi H."/>
            <person name="Aiden E.L."/>
            <person name="Borodovsky M."/>
            <person name="Worthington M."/>
        </authorList>
    </citation>
    <scope>NUCLEOTIDE SEQUENCE [LARGE SCALE GENOMIC DNA]</scope>
    <source>
        <strain evidence="7">PI 553951</strain>
    </source>
</reference>
<dbReference type="PROSITE" id="PS50097">
    <property type="entry name" value="BTB"/>
    <property type="match status" value="1"/>
</dbReference>
<keyword evidence="2" id="KW-0833">Ubl conjugation pathway</keyword>
<dbReference type="InterPro" id="IPR011333">
    <property type="entry name" value="SKP1/BTB/POZ_sf"/>
</dbReference>
<evidence type="ECO:0000313" key="7">
    <source>
        <dbReference type="EMBL" id="KAK9911534.1"/>
    </source>
</evidence>
<evidence type="ECO:0000256" key="2">
    <source>
        <dbReference type="ARBA" id="ARBA00022786"/>
    </source>
</evidence>
<dbReference type="Pfam" id="PF03000">
    <property type="entry name" value="NPH3"/>
    <property type="match status" value="1"/>
</dbReference>
<comment type="caution">
    <text evidence="7">The sequence shown here is derived from an EMBL/GenBank/DDBJ whole genome shotgun (WGS) entry which is preliminary data.</text>
</comment>
<dbReference type="PANTHER" id="PTHR32370">
    <property type="entry name" value="OS12G0117600 PROTEIN"/>
    <property type="match status" value="1"/>
</dbReference>
<dbReference type="AlphaFoldDB" id="A0AAW1VVN2"/>
<proteinExistence type="inferred from homology"/>
<evidence type="ECO:0000313" key="8">
    <source>
        <dbReference type="Proteomes" id="UP001457282"/>
    </source>
</evidence>
<evidence type="ECO:0000256" key="1">
    <source>
        <dbReference type="ARBA" id="ARBA00004906"/>
    </source>
</evidence>
<keyword evidence="4" id="KW-0175">Coiled coil</keyword>
<gene>
    <name evidence="7" type="ORF">M0R45_035435</name>
</gene>
<evidence type="ECO:0000256" key="3">
    <source>
        <dbReference type="PROSITE-ProRule" id="PRU00982"/>
    </source>
</evidence>
<evidence type="ECO:0000256" key="4">
    <source>
        <dbReference type="SAM" id="Coils"/>
    </source>
</evidence>
<dbReference type="InterPro" id="IPR043454">
    <property type="entry name" value="NPH3/RPT2-like"/>
</dbReference>
<dbReference type="EMBL" id="JBEDUW010000007">
    <property type="protein sequence ID" value="KAK9911534.1"/>
    <property type="molecule type" value="Genomic_DNA"/>
</dbReference>
<comment type="pathway">
    <text evidence="1">Protein modification; protein ubiquitination.</text>
</comment>
<feature type="coiled-coil region" evidence="4">
    <location>
        <begin position="493"/>
        <end position="527"/>
    </location>
</feature>
<keyword evidence="8" id="KW-1185">Reference proteome</keyword>
<feature type="domain" description="NPH3" evidence="6">
    <location>
        <begin position="201"/>
        <end position="460"/>
    </location>
</feature>
<dbReference type="Gene3D" id="3.30.710.10">
    <property type="entry name" value="Potassium Channel Kv1.1, Chain A"/>
    <property type="match status" value="1"/>
</dbReference>
<accession>A0AAW1VVN2</accession>
<sequence>MEKRRSKDASSLWLSKSTSDLQLNVLGGLPFTLDKELLATKSAKFAAILKENPQEDLSNFLRSVPADTESLELIARFYHGFEVQICTQNCVQLICVAHYLDMTENHSKDNLLNKAVSFFQQRILPSWSETIKAFRSTEKLFQQSLKLGLVDACLESIIIKAKASPQLLGEPIKKSAANIDDSDEDDEGYKPNARRRLFDLNWLSEDLTTLSLQLYEPVIHGMNKHGVPSEYVAASLCNYTKKWVLSSSGEEAVKKKYQREILEAVERLLPHEIGLLPCTLLFEILRFAIYLEVSSDCRNGIEIRIGKQLDQATVEDLLIPSQGYSKVVQYDIQCVRRIVKVFYASYSSSDVIGLIAVAELIEEFLAEVASDIDLKISTFVGLAEMLISASMGVKTNSDGIYRAVAIYLDKHRHLTESEREEVCQVLDFQKMSPEACDHAAKNERMPLRVVMQVLFAGQLHLRDTIMKEVQGSDDKLIKEEAEGVNAPKLDLGEEKMRSEVEKMSKKVVQLERECNIMRKEIENSSSLMVRKEKPSLWKEMKRKFGCISSAHDSNCQLKKKKLHPKPKLGQ</sequence>
<dbReference type="SUPFAM" id="SSF54695">
    <property type="entry name" value="POZ domain"/>
    <property type="match status" value="1"/>
</dbReference>
<dbReference type="InterPro" id="IPR027356">
    <property type="entry name" value="NPH3_dom"/>
</dbReference>
<evidence type="ECO:0000259" key="5">
    <source>
        <dbReference type="PROSITE" id="PS50097"/>
    </source>
</evidence>
<evidence type="ECO:0000259" key="6">
    <source>
        <dbReference type="PROSITE" id="PS51649"/>
    </source>
</evidence>
<name>A0AAW1VVN2_RUBAR</name>
<organism evidence="7 8">
    <name type="scientific">Rubus argutus</name>
    <name type="common">Southern blackberry</name>
    <dbReference type="NCBI Taxonomy" id="59490"/>
    <lineage>
        <taxon>Eukaryota</taxon>
        <taxon>Viridiplantae</taxon>
        <taxon>Streptophyta</taxon>
        <taxon>Embryophyta</taxon>
        <taxon>Tracheophyta</taxon>
        <taxon>Spermatophyta</taxon>
        <taxon>Magnoliopsida</taxon>
        <taxon>eudicotyledons</taxon>
        <taxon>Gunneridae</taxon>
        <taxon>Pentapetalae</taxon>
        <taxon>rosids</taxon>
        <taxon>fabids</taxon>
        <taxon>Rosales</taxon>
        <taxon>Rosaceae</taxon>
        <taxon>Rosoideae</taxon>
        <taxon>Rosoideae incertae sedis</taxon>
        <taxon>Rubus</taxon>
    </lineage>
</organism>
<protein>
    <submittedName>
        <fullName evidence="7">Uncharacterized protein</fullName>
    </submittedName>
</protein>
<dbReference type="Proteomes" id="UP001457282">
    <property type="component" value="Unassembled WGS sequence"/>
</dbReference>
<feature type="domain" description="BTB" evidence="5">
    <location>
        <begin position="19"/>
        <end position="87"/>
    </location>
</feature>